<evidence type="ECO:0000313" key="4">
    <source>
        <dbReference type="Proteomes" id="UP000316921"/>
    </source>
</evidence>
<evidence type="ECO:0000256" key="1">
    <source>
        <dbReference type="SAM" id="MobiDB-lite"/>
    </source>
</evidence>
<reference evidence="3 4" key="1">
    <citation type="submission" date="2019-02" db="EMBL/GenBank/DDBJ databases">
        <title>Deep-cultivation of Planctomycetes and their phenomic and genomic characterization uncovers novel biology.</title>
        <authorList>
            <person name="Wiegand S."/>
            <person name="Jogler M."/>
            <person name="Boedeker C."/>
            <person name="Pinto D."/>
            <person name="Vollmers J."/>
            <person name="Rivas-Marin E."/>
            <person name="Kohn T."/>
            <person name="Peeters S.H."/>
            <person name="Heuer A."/>
            <person name="Rast P."/>
            <person name="Oberbeckmann S."/>
            <person name="Bunk B."/>
            <person name="Jeske O."/>
            <person name="Meyerdierks A."/>
            <person name="Storesund J.E."/>
            <person name="Kallscheuer N."/>
            <person name="Luecker S."/>
            <person name="Lage O.M."/>
            <person name="Pohl T."/>
            <person name="Merkel B.J."/>
            <person name="Hornburger P."/>
            <person name="Mueller R.-W."/>
            <person name="Bruemmer F."/>
            <person name="Labrenz M."/>
            <person name="Spormann A.M."/>
            <person name="Op den Camp H."/>
            <person name="Overmann J."/>
            <person name="Amann R."/>
            <person name="Jetten M.S.M."/>
            <person name="Mascher T."/>
            <person name="Medema M.H."/>
            <person name="Devos D.P."/>
            <person name="Kaster A.-K."/>
            <person name="Ovreas L."/>
            <person name="Rohde M."/>
            <person name="Galperin M.Y."/>
            <person name="Jogler C."/>
        </authorList>
    </citation>
    <scope>NUCLEOTIDE SEQUENCE [LARGE SCALE GENOMIC DNA]</scope>
    <source>
        <strain evidence="3 4">Pla133</strain>
    </source>
</reference>
<dbReference type="RefSeq" id="WP_145069781.1">
    <property type="nucleotide sequence ID" value="NZ_CP036287.1"/>
</dbReference>
<feature type="chain" id="PRO_5021987007" evidence="2">
    <location>
        <begin position="23"/>
        <end position="215"/>
    </location>
</feature>
<dbReference type="KEGG" id="pbap:Pla133_47930"/>
<keyword evidence="4" id="KW-1185">Reference proteome</keyword>
<proteinExistence type="predicted"/>
<keyword evidence="2" id="KW-0732">Signal</keyword>
<protein>
    <submittedName>
        <fullName evidence="3">Uncharacterized protein</fullName>
    </submittedName>
</protein>
<feature type="signal peptide" evidence="2">
    <location>
        <begin position="1"/>
        <end position="22"/>
    </location>
</feature>
<organism evidence="3 4">
    <name type="scientific">Engelhardtia mirabilis</name>
    <dbReference type="NCBI Taxonomy" id="2528011"/>
    <lineage>
        <taxon>Bacteria</taxon>
        <taxon>Pseudomonadati</taxon>
        <taxon>Planctomycetota</taxon>
        <taxon>Planctomycetia</taxon>
        <taxon>Planctomycetia incertae sedis</taxon>
        <taxon>Engelhardtia</taxon>
    </lineage>
</organism>
<dbReference type="EMBL" id="CP036287">
    <property type="protein sequence ID" value="QDU69672.1"/>
    <property type="molecule type" value="Genomic_DNA"/>
</dbReference>
<sequence length="215" mass="22627" precursor="true">MRILIGLIALGTCLTSPFLLLGAATEAAHVDQRQAATERAQDPAPLQSTPSSPALADSPLSGVALFGSDQAELVSMDPEVWFAAMADQDPEVYYFDPAESDDGDMGPPTTVKCGDGMLSYEDWLSYPPVCGATPQAAINKAKASTLQLMMNKFKCEDCLGGYCSIGISTLPGSWVIHPVTPGGGGPWSLCGANEFTTWASYSGPYIVFCSDCPVD</sequence>
<feature type="region of interest" description="Disordered" evidence="1">
    <location>
        <begin position="32"/>
        <end position="55"/>
    </location>
</feature>
<dbReference type="Proteomes" id="UP000316921">
    <property type="component" value="Chromosome"/>
</dbReference>
<dbReference type="AlphaFoldDB" id="A0A518BRR9"/>
<accession>A0A518BRR9</accession>
<name>A0A518BRR9_9BACT</name>
<gene>
    <name evidence="3" type="ORF">Pla133_47930</name>
</gene>
<evidence type="ECO:0000256" key="2">
    <source>
        <dbReference type="SAM" id="SignalP"/>
    </source>
</evidence>
<evidence type="ECO:0000313" key="3">
    <source>
        <dbReference type="EMBL" id="QDU69672.1"/>
    </source>
</evidence>